<dbReference type="Pfam" id="PF00109">
    <property type="entry name" value="ketoacyl-synt"/>
    <property type="match status" value="1"/>
</dbReference>
<dbReference type="PROSITE" id="PS00606">
    <property type="entry name" value="KS3_1"/>
    <property type="match status" value="1"/>
</dbReference>
<evidence type="ECO:0000256" key="9">
    <source>
        <dbReference type="ARBA" id="ARBA00023136"/>
    </source>
</evidence>
<dbReference type="CDD" id="cd00834">
    <property type="entry name" value="KAS_I_II"/>
    <property type="match status" value="1"/>
</dbReference>
<evidence type="ECO:0000256" key="6">
    <source>
        <dbReference type="ARBA" id="ARBA00022679"/>
    </source>
</evidence>
<protein>
    <recommendedName>
        <fullName evidence="11">Nodulation protein E</fullName>
    </recommendedName>
    <alternativeName>
        <fullName evidence="12">Host-specificity of nodulation protein B</fullName>
    </alternativeName>
</protein>
<keyword evidence="3" id="KW-0536">Nodulation</keyword>
<dbReference type="GO" id="GO:0005886">
    <property type="term" value="C:plasma membrane"/>
    <property type="evidence" value="ECO:0007669"/>
    <property type="project" value="UniProtKB-SubCell"/>
</dbReference>
<evidence type="ECO:0000256" key="3">
    <source>
        <dbReference type="ARBA" id="ARBA00022458"/>
    </source>
</evidence>
<dbReference type="OrthoDB" id="9808669at2"/>
<evidence type="ECO:0000259" key="14">
    <source>
        <dbReference type="PROSITE" id="PS52004"/>
    </source>
</evidence>
<dbReference type="InterPro" id="IPR016039">
    <property type="entry name" value="Thiolase-like"/>
</dbReference>
<dbReference type="GO" id="GO:0006633">
    <property type="term" value="P:fatty acid biosynthetic process"/>
    <property type="evidence" value="ECO:0007669"/>
    <property type="project" value="InterPro"/>
</dbReference>
<evidence type="ECO:0000256" key="4">
    <source>
        <dbReference type="ARBA" id="ARBA00022475"/>
    </source>
</evidence>
<comment type="caution">
    <text evidence="15">The sequence shown here is derived from an EMBL/GenBank/DDBJ whole genome shotgun (WGS) entry which is preliminary data.</text>
</comment>
<comment type="similarity">
    <text evidence="2 13">Belongs to the thiolase-like superfamily. Beta-ketoacyl-ACP synthases family.</text>
</comment>
<dbReference type="STRING" id="1888892.BFL28_05750"/>
<evidence type="ECO:0000256" key="2">
    <source>
        <dbReference type="ARBA" id="ARBA00008467"/>
    </source>
</evidence>
<proteinExistence type="inferred from homology"/>
<evidence type="ECO:0000256" key="5">
    <source>
        <dbReference type="ARBA" id="ARBA00022519"/>
    </source>
</evidence>
<evidence type="ECO:0000313" key="16">
    <source>
        <dbReference type="Proteomes" id="UP000094487"/>
    </source>
</evidence>
<dbReference type="InterPro" id="IPR000794">
    <property type="entry name" value="Beta-ketoacyl_synthase"/>
</dbReference>
<dbReference type="Proteomes" id="UP000094487">
    <property type="component" value="Unassembled WGS sequence"/>
</dbReference>
<dbReference type="SUPFAM" id="SSF53901">
    <property type="entry name" value="Thiolase-like"/>
    <property type="match status" value="2"/>
</dbReference>
<keyword evidence="6 13" id="KW-0808">Transferase</keyword>
<organism evidence="15 16">
    <name type="scientific">Sphingomonas turrisvirgatae</name>
    <dbReference type="NCBI Taxonomy" id="1888892"/>
    <lineage>
        <taxon>Bacteria</taxon>
        <taxon>Pseudomonadati</taxon>
        <taxon>Pseudomonadota</taxon>
        <taxon>Alphaproteobacteria</taxon>
        <taxon>Sphingomonadales</taxon>
        <taxon>Sphingomonadaceae</taxon>
        <taxon>Sphingomonas</taxon>
    </lineage>
</organism>
<dbReference type="InterPro" id="IPR014030">
    <property type="entry name" value="Ketoacyl_synth_N"/>
</dbReference>
<dbReference type="PROSITE" id="PS52004">
    <property type="entry name" value="KS3_2"/>
    <property type="match status" value="1"/>
</dbReference>
<evidence type="ECO:0000256" key="7">
    <source>
        <dbReference type="ARBA" id="ARBA00022692"/>
    </source>
</evidence>
<dbReference type="PANTHER" id="PTHR11712">
    <property type="entry name" value="POLYKETIDE SYNTHASE-RELATED"/>
    <property type="match status" value="1"/>
</dbReference>
<dbReference type="GO" id="GO:0004315">
    <property type="term" value="F:3-oxoacyl-[acyl-carrier-protein] synthase activity"/>
    <property type="evidence" value="ECO:0007669"/>
    <property type="project" value="InterPro"/>
</dbReference>
<reference evidence="15 16" key="1">
    <citation type="submission" date="2016-08" db="EMBL/GenBank/DDBJ databases">
        <title>Draft genome of the agarase producing Sphingomonas sp. MCT13.</title>
        <authorList>
            <person name="D'Andrea M.M."/>
            <person name="Rossolini G.M."/>
            <person name="Thaller M.C."/>
        </authorList>
    </citation>
    <scope>NUCLEOTIDE SEQUENCE [LARGE SCALE GENOMIC DNA]</scope>
    <source>
        <strain evidence="15 16">MCT13</strain>
    </source>
</reference>
<keyword evidence="16" id="KW-1185">Reference proteome</keyword>
<gene>
    <name evidence="15" type="ORF">BFL28_05750</name>
</gene>
<dbReference type="Pfam" id="PF02801">
    <property type="entry name" value="Ketoacyl-synt_C"/>
    <property type="match status" value="1"/>
</dbReference>
<name>A0A1E3LUJ4_9SPHN</name>
<dbReference type="SMART" id="SM00825">
    <property type="entry name" value="PKS_KS"/>
    <property type="match status" value="1"/>
</dbReference>
<evidence type="ECO:0000256" key="10">
    <source>
        <dbReference type="ARBA" id="ARBA00037576"/>
    </source>
</evidence>
<feature type="domain" description="Ketosynthase family 3 (KS3)" evidence="14">
    <location>
        <begin position="1"/>
        <end position="400"/>
    </location>
</feature>
<keyword evidence="8" id="KW-1133">Transmembrane helix</keyword>
<dbReference type="Gene3D" id="3.40.47.10">
    <property type="match status" value="1"/>
</dbReference>
<keyword evidence="4" id="KW-1003">Cell membrane</keyword>
<evidence type="ECO:0000256" key="1">
    <source>
        <dbReference type="ARBA" id="ARBA00004533"/>
    </source>
</evidence>
<comment type="subcellular location">
    <subcellularLocation>
        <location evidence="1">Cell inner membrane</location>
    </subcellularLocation>
</comment>
<dbReference type="PANTHER" id="PTHR11712:SF352">
    <property type="entry name" value="3-OXOACYL-[ACYL-CARRIER-PROTEIN] SYNTHASE"/>
    <property type="match status" value="1"/>
</dbReference>
<keyword evidence="7" id="KW-0812">Transmembrane</keyword>
<evidence type="ECO:0000256" key="12">
    <source>
        <dbReference type="ARBA" id="ARBA00041756"/>
    </source>
</evidence>
<evidence type="ECO:0000256" key="8">
    <source>
        <dbReference type="ARBA" id="ARBA00022989"/>
    </source>
</evidence>
<dbReference type="InterPro" id="IPR018201">
    <property type="entry name" value="Ketoacyl_synth_AS"/>
</dbReference>
<accession>A0A1E3LUJ4</accession>
<evidence type="ECO:0000256" key="11">
    <source>
        <dbReference type="ARBA" id="ARBA00039445"/>
    </source>
</evidence>
<dbReference type="InterPro" id="IPR014031">
    <property type="entry name" value="Ketoacyl_synth_C"/>
</dbReference>
<dbReference type="AlphaFoldDB" id="A0A1E3LUJ4"/>
<dbReference type="InterPro" id="IPR020841">
    <property type="entry name" value="PKS_Beta-ketoAc_synthase_dom"/>
</dbReference>
<keyword evidence="5" id="KW-0997">Cell inner membrane</keyword>
<evidence type="ECO:0000256" key="13">
    <source>
        <dbReference type="RuleBase" id="RU003694"/>
    </source>
</evidence>
<evidence type="ECO:0000313" key="15">
    <source>
        <dbReference type="EMBL" id="ODP36490.1"/>
    </source>
</evidence>
<dbReference type="RefSeq" id="WP_069321756.1">
    <property type="nucleotide sequence ID" value="NZ_MDDS01000068.1"/>
</dbReference>
<sequence length="401" mass="40397">MRRVAVTGIGAVSAAGLTASETWSAVRDARSGIGPLDCVRSEYITTRIAAQALDFDADLHLGAKRAALLDRVSQLAVVAAREAVAQSGLSSDGPALRSAAAIVGVGVGGLVTLDNAFYRMYGERNRRAHPLTIPKLMCNAAASHVSMDLGTHGITYVIASACASGTHAIGAAAQLVRSGAVTVALTGGAEACVTPGTLLGWEALRVLARDTCRPFSSDRSGLVLGEGAGMLVLEDWEHAVARGAPILGEVLGFGASADAGDLTSPDVNGAAAAMRLALDDAGLAADRVGYINAHGTGTLLNDQVESAAIQAVFGSGTLPPVSSSKGVLGHALGAAGALEAVVTIMALKEQVVPPTANCDNPDHTLGIDMIPGDARAVQFDTALSNSFAFGGLNAVIALGCA</sequence>
<dbReference type="EMBL" id="MDDS01000068">
    <property type="protein sequence ID" value="ODP36490.1"/>
    <property type="molecule type" value="Genomic_DNA"/>
</dbReference>
<keyword evidence="9" id="KW-0472">Membrane</keyword>
<comment type="function">
    <text evidence="10">Proposed to synthesize NOD factor fatty acyl chain. Involved in the synthesis of a highly unsaturated fatty acid moiety, which forms part of a lipo-oligosaccharide that is responsible for host specificity.</text>
</comment>
<dbReference type="NCBIfam" id="NF005589">
    <property type="entry name" value="PRK07314.1"/>
    <property type="match status" value="1"/>
</dbReference>